<accession>A0A6G4H2D7</accession>
<dbReference type="AlphaFoldDB" id="A0A6G4H2D7"/>
<dbReference type="PANTHER" id="PTHR43022:SF1">
    <property type="entry name" value="PROTEIN SMF"/>
    <property type="match status" value="1"/>
</dbReference>
<dbReference type="PANTHER" id="PTHR43022">
    <property type="entry name" value="PROTEIN SMF"/>
    <property type="match status" value="1"/>
</dbReference>
<protein>
    <submittedName>
        <fullName evidence="3">DNA-protecting protein DprA</fullName>
    </submittedName>
</protein>
<feature type="domain" description="Smf/DprA SLOG" evidence="2">
    <location>
        <begin position="78"/>
        <end position="287"/>
    </location>
</feature>
<organism evidence="3">
    <name type="scientific">Clostridium botulinum</name>
    <dbReference type="NCBI Taxonomy" id="1491"/>
    <lineage>
        <taxon>Bacteria</taxon>
        <taxon>Bacillati</taxon>
        <taxon>Bacillota</taxon>
        <taxon>Clostridia</taxon>
        <taxon>Eubacteriales</taxon>
        <taxon>Clostridiaceae</taxon>
        <taxon>Clostridium</taxon>
    </lineage>
</organism>
<dbReference type="InterPro" id="IPR003488">
    <property type="entry name" value="DprA"/>
</dbReference>
<evidence type="ECO:0000256" key="1">
    <source>
        <dbReference type="ARBA" id="ARBA00006525"/>
    </source>
</evidence>
<dbReference type="Gene3D" id="1.10.10.10">
    <property type="entry name" value="Winged helix-like DNA-binding domain superfamily/Winged helix DNA-binding domain"/>
    <property type="match status" value="1"/>
</dbReference>
<dbReference type="InterPro" id="IPR057666">
    <property type="entry name" value="DrpA_SLOG"/>
</dbReference>
<sequence>MVELNLWYANAKVSNNIKTKLLQEFKSVSNIFDYVQNFRYKENINKNIVKVINNFKIAWNKEKIKNMKNKILQDNIKIINYMEKEYPSQLRNYEDAPAVLFYKGNIEKLNILKSAAIVGSRKCSTYGMKVTKIISETLADNNIMVVSGMAKGIDYYAHLYCIENKGFTTAILGSGIDVVYPKQNKKIYDIISEDGCIISEFLPGTPPLSYNFPRRNRIISGLSDIVIVVEAGEKSGSLITTEIALEQGKDVVAVPGSIFSRESIGTNKIIKEGAYVFTTVEDILNYMGIEKIKINNNKDNKMALKDSLQAKVYNVLSDEPKHIDDLLKLMDIDIKHLYEVLFELQLKKEIICLAGNYYVKSQWVEYNIKI</sequence>
<dbReference type="Pfam" id="PF02481">
    <property type="entry name" value="DNA_processg_A"/>
    <property type="match status" value="1"/>
</dbReference>
<evidence type="ECO:0000313" key="3">
    <source>
        <dbReference type="EMBL" id="NFU27643.1"/>
    </source>
</evidence>
<dbReference type="EMBL" id="SXDO01000006">
    <property type="protein sequence ID" value="NFU27643.1"/>
    <property type="molecule type" value="Genomic_DNA"/>
</dbReference>
<comment type="caution">
    <text evidence="3">The sequence shown here is derived from an EMBL/GenBank/DDBJ whole genome shotgun (WGS) entry which is preliminary data.</text>
</comment>
<dbReference type="GO" id="GO:0009294">
    <property type="term" value="P:DNA-mediated transformation"/>
    <property type="evidence" value="ECO:0007669"/>
    <property type="project" value="InterPro"/>
</dbReference>
<dbReference type="SUPFAM" id="SSF102405">
    <property type="entry name" value="MCP/YpsA-like"/>
    <property type="match status" value="1"/>
</dbReference>
<dbReference type="InterPro" id="IPR036388">
    <property type="entry name" value="WH-like_DNA-bd_sf"/>
</dbReference>
<gene>
    <name evidence="3" type="primary">dprA</name>
    <name evidence="3" type="ORF">FDF81_05225</name>
</gene>
<dbReference type="NCBIfam" id="TIGR00732">
    <property type="entry name" value="dprA"/>
    <property type="match status" value="1"/>
</dbReference>
<evidence type="ECO:0000259" key="2">
    <source>
        <dbReference type="Pfam" id="PF02481"/>
    </source>
</evidence>
<proteinExistence type="inferred from homology"/>
<reference evidence="3" key="1">
    <citation type="submission" date="2019-04" db="EMBL/GenBank/DDBJ databases">
        <title>Genome sequencing of Clostridium botulinum Groups I-IV and Clostridium butyricum.</title>
        <authorList>
            <person name="Brunt J."/>
            <person name="Van Vliet A.H.M."/>
            <person name="Stringer S.C."/>
            <person name="Carter A.T."/>
            <person name="Peck M.W."/>
        </authorList>
    </citation>
    <scope>NUCLEOTIDE SEQUENCE</scope>
    <source>
        <strain evidence="3">IFR 16/362</strain>
    </source>
</reference>
<name>A0A6G4H2D7_CLOBO</name>
<comment type="similarity">
    <text evidence="1">Belongs to the DprA/Smf family.</text>
</comment>
<dbReference type="Gene3D" id="3.40.50.450">
    <property type="match status" value="1"/>
</dbReference>